<organism evidence="1 2">
    <name type="scientific">Taklimakanibacter albus</name>
    <dbReference type="NCBI Taxonomy" id="2800327"/>
    <lineage>
        <taxon>Bacteria</taxon>
        <taxon>Pseudomonadati</taxon>
        <taxon>Pseudomonadota</taxon>
        <taxon>Alphaproteobacteria</taxon>
        <taxon>Hyphomicrobiales</taxon>
        <taxon>Aestuariivirgaceae</taxon>
        <taxon>Taklimakanibacter</taxon>
    </lineage>
</organism>
<dbReference type="Proteomes" id="UP000616151">
    <property type="component" value="Unassembled WGS sequence"/>
</dbReference>
<sequence>MKQPALPLGVAAILAVAISAAAGAGVILSGQRIEFALALAAIVLASSHLAIFLYRDWQHRRRFAGLSDLHQRSRKLTEELVRLNARMDAVEERTDGIEARAVTAAAFAAAPPPESEPEDDFERNDLNREFEELRRSVKKLAEEYDRAVSYRDRKSEPRLDRDAEPRLDRGAERKPKPADHRLEFFLEPIVSLADDVTQHYRASLVLEGQGQRVAFEDLARQAAANGLRPDLDGHAVSRALAVSQKLGAKRPETCVFVPVGPETLASQEALAAIEWQMRRAGKMAGTIVFEIDHVAMAALSPRGIEGLARLARNGAGMALARAHGMGIDLAALQALHFRFITFSAAALPAERHAVPAWASTARRAPDYGVKIGVQGLFYDEQINVASRWADLGSGPIFAPPRRVKGEAVSIDQIRSAA</sequence>
<reference evidence="1" key="1">
    <citation type="submission" date="2021-01" db="EMBL/GenBank/DDBJ databases">
        <authorList>
            <person name="Sun Q."/>
        </authorList>
    </citation>
    <scope>NUCLEOTIDE SEQUENCE</scope>
    <source>
        <strain evidence="1">YIM B02566</strain>
    </source>
</reference>
<evidence type="ECO:0000313" key="2">
    <source>
        <dbReference type="Proteomes" id="UP000616151"/>
    </source>
</evidence>
<name>A0ACC5RDE4_9HYPH</name>
<comment type="caution">
    <text evidence="1">The sequence shown here is derived from an EMBL/GenBank/DDBJ whole genome shotgun (WGS) entry which is preliminary data.</text>
</comment>
<evidence type="ECO:0000313" key="1">
    <source>
        <dbReference type="EMBL" id="MBK1870501.1"/>
    </source>
</evidence>
<proteinExistence type="predicted"/>
<gene>
    <name evidence="1" type="ORF">JHL16_29315</name>
</gene>
<accession>A0ACC5RDE4</accession>
<protein>
    <submittedName>
        <fullName evidence="1">EAL domain-containing protein</fullName>
    </submittedName>
</protein>
<keyword evidence="2" id="KW-1185">Reference proteome</keyword>
<dbReference type="EMBL" id="JAENHL010000008">
    <property type="protein sequence ID" value="MBK1870501.1"/>
    <property type="molecule type" value="Genomic_DNA"/>
</dbReference>